<name>A0ABW8YUP0_9FLAO</name>
<accession>A0ABW8YUP0</accession>
<keyword evidence="3" id="KW-1185">Reference proteome</keyword>
<feature type="signal peptide" evidence="1">
    <location>
        <begin position="1"/>
        <end position="20"/>
    </location>
</feature>
<dbReference type="RefSeq" id="WP_408083516.1">
    <property type="nucleotide sequence ID" value="NZ_JBELPZ010000002.1"/>
</dbReference>
<organism evidence="2 3">
    <name type="scientific">Flavobacterium rhizosphaerae</name>
    <dbReference type="NCBI Taxonomy" id="3163298"/>
    <lineage>
        <taxon>Bacteria</taxon>
        <taxon>Pseudomonadati</taxon>
        <taxon>Bacteroidota</taxon>
        <taxon>Flavobacteriia</taxon>
        <taxon>Flavobacteriales</taxon>
        <taxon>Flavobacteriaceae</taxon>
        <taxon>Flavobacterium</taxon>
    </lineage>
</organism>
<protein>
    <submittedName>
        <fullName evidence="2">Uncharacterized protein</fullName>
    </submittedName>
</protein>
<keyword evidence="1" id="KW-0732">Signal</keyword>
<gene>
    <name evidence="2" type="ORF">ABS766_02460</name>
</gene>
<comment type="caution">
    <text evidence="2">The sequence shown here is derived from an EMBL/GenBank/DDBJ whole genome shotgun (WGS) entry which is preliminary data.</text>
</comment>
<dbReference type="EMBL" id="JBELPZ010000002">
    <property type="protein sequence ID" value="MFL9843272.1"/>
    <property type="molecule type" value="Genomic_DNA"/>
</dbReference>
<sequence length="156" mass="18090">MKKFVFIIFCSLLGTMATKAQVTSVKNADDALKAADFLLSKPINVLEDYRDDARAYLFKWMDNTSEYIFSVDHTMTILDSDAKLMGIYFAAMVKYQIEHKIKDPDDDTKTEIWKVIAEYIKNKDNNVKIRGSLKKLLAAYDKGKIKQFLNDYDYKE</sequence>
<evidence type="ECO:0000313" key="2">
    <source>
        <dbReference type="EMBL" id="MFL9843272.1"/>
    </source>
</evidence>
<feature type="chain" id="PRO_5045656565" evidence="1">
    <location>
        <begin position="21"/>
        <end position="156"/>
    </location>
</feature>
<proteinExistence type="predicted"/>
<dbReference type="Proteomes" id="UP001629156">
    <property type="component" value="Unassembled WGS sequence"/>
</dbReference>
<reference evidence="2 3" key="1">
    <citation type="submission" date="2024-06" db="EMBL/GenBank/DDBJ databases">
        <authorList>
            <person name="Kaempfer P."/>
            <person name="Viver T."/>
        </authorList>
    </citation>
    <scope>NUCLEOTIDE SEQUENCE [LARGE SCALE GENOMIC DNA]</scope>
    <source>
        <strain evidence="2 3">ST-119</strain>
    </source>
</reference>
<evidence type="ECO:0000313" key="3">
    <source>
        <dbReference type="Proteomes" id="UP001629156"/>
    </source>
</evidence>
<evidence type="ECO:0000256" key="1">
    <source>
        <dbReference type="SAM" id="SignalP"/>
    </source>
</evidence>